<dbReference type="SUPFAM" id="SSF50729">
    <property type="entry name" value="PH domain-like"/>
    <property type="match status" value="1"/>
</dbReference>
<dbReference type="SUPFAM" id="SSF81837">
    <property type="entry name" value="BEACH domain"/>
    <property type="match status" value="1"/>
</dbReference>
<evidence type="ECO:0000256" key="2">
    <source>
        <dbReference type="ARBA" id="ARBA00022737"/>
    </source>
</evidence>
<feature type="region of interest" description="Disordered" evidence="4">
    <location>
        <begin position="433"/>
        <end position="511"/>
    </location>
</feature>
<dbReference type="InterPro" id="IPR011993">
    <property type="entry name" value="PH-like_dom_sf"/>
</dbReference>
<feature type="region of interest" description="Disordered" evidence="4">
    <location>
        <begin position="2097"/>
        <end position="2117"/>
    </location>
</feature>
<dbReference type="SUPFAM" id="SSF48371">
    <property type="entry name" value="ARM repeat"/>
    <property type="match status" value="2"/>
</dbReference>
<accession>A0ABR2YHS7</accession>
<evidence type="ECO:0000259" key="6">
    <source>
        <dbReference type="PROSITE" id="PS51783"/>
    </source>
</evidence>
<evidence type="ECO:0000259" key="5">
    <source>
        <dbReference type="PROSITE" id="PS50197"/>
    </source>
</evidence>
<feature type="compositionally biased region" description="Polar residues" evidence="4">
    <location>
        <begin position="110"/>
        <end position="121"/>
    </location>
</feature>
<keyword evidence="8" id="KW-1185">Reference proteome</keyword>
<dbReference type="Gene3D" id="2.130.10.10">
    <property type="entry name" value="YVTN repeat-like/Quinoprotein amine dehydrogenase"/>
    <property type="match status" value="1"/>
</dbReference>
<dbReference type="InterPro" id="IPR019775">
    <property type="entry name" value="WD40_repeat_CS"/>
</dbReference>
<dbReference type="Pfam" id="PF16057">
    <property type="entry name" value="DUF4800"/>
    <property type="match status" value="1"/>
</dbReference>
<dbReference type="PANTHER" id="PTHR13743">
    <property type="entry name" value="BEIGE/BEACH-RELATED"/>
    <property type="match status" value="1"/>
</dbReference>
<dbReference type="SUPFAM" id="SSF49899">
    <property type="entry name" value="Concanavalin A-like lectins/glucanases"/>
    <property type="match status" value="1"/>
</dbReference>
<dbReference type="PANTHER" id="PTHR13743:SF112">
    <property type="entry name" value="BEACH DOMAIN-CONTAINING PROTEIN"/>
    <property type="match status" value="1"/>
</dbReference>
<dbReference type="Pfam" id="PF13385">
    <property type="entry name" value="Laminin_G_3"/>
    <property type="match status" value="1"/>
</dbReference>
<dbReference type="PROSITE" id="PS50082">
    <property type="entry name" value="WD_REPEATS_2"/>
    <property type="match status" value="2"/>
</dbReference>
<dbReference type="Pfam" id="PF15787">
    <property type="entry name" value="DUF4704"/>
    <property type="match status" value="1"/>
</dbReference>
<dbReference type="CDD" id="cd01201">
    <property type="entry name" value="PH_BEACH"/>
    <property type="match status" value="1"/>
</dbReference>
<dbReference type="InterPro" id="IPR015943">
    <property type="entry name" value="WD40/YVTN_repeat-like_dom_sf"/>
</dbReference>
<evidence type="ECO:0000256" key="1">
    <source>
        <dbReference type="ARBA" id="ARBA00022574"/>
    </source>
</evidence>
<dbReference type="SMART" id="SM00320">
    <property type="entry name" value="WD40"/>
    <property type="match status" value="5"/>
</dbReference>
<reference evidence="7 8" key="1">
    <citation type="journal article" date="2024" name="Nat. Commun.">
        <title>Phylogenomics reveals the evolutionary origins of lichenization in chlorophyte algae.</title>
        <authorList>
            <person name="Puginier C."/>
            <person name="Libourel C."/>
            <person name="Otte J."/>
            <person name="Skaloud P."/>
            <person name="Haon M."/>
            <person name="Grisel S."/>
            <person name="Petersen M."/>
            <person name="Berrin J.G."/>
            <person name="Delaux P.M."/>
            <person name="Dal Grande F."/>
            <person name="Keller J."/>
        </authorList>
    </citation>
    <scope>NUCLEOTIDE SEQUENCE [LARGE SCALE GENOMIC DNA]</scope>
    <source>
        <strain evidence="7 8">SAG 216-7</strain>
    </source>
</reference>
<dbReference type="PROSITE" id="PS00678">
    <property type="entry name" value="WD_REPEATS_1"/>
    <property type="match status" value="1"/>
</dbReference>
<keyword evidence="1 3" id="KW-0853">WD repeat</keyword>
<dbReference type="InterPro" id="IPR000409">
    <property type="entry name" value="BEACH_dom"/>
</dbReference>
<dbReference type="Gene3D" id="2.60.120.200">
    <property type="match status" value="1"/>
</dbReference>
<dbReference type="Pfam" id="PF20425">
    <property type="entry name" value="Neurobeachin"/>
    <property type="match status" value="1"/>
</dbReference>
<feature type="compositionally biased region" description="Low complexity" evidence="4">
    <location>
        <begin position="2443"/>
        <end position="2458"/>
    </location>
</feature>
<dbReference type="InterPro" id="IPR036372">
    <property type="entry name" value="BEACH_dom_sf"/>
</dbReference>
<dbReference type="InterPro" id="IPR011989">
    <property type="entry name" value="ARM-like"/>
</dbReference>
<feature type="compositionally biased region" description="Basic and acidic residues" evidence="4">
    <location>
        <begin position="123"/>
        <end position="132"/>
    </location>
</feature>
<dbReference type="CDD" id="cd06071">
    <property type="entry name" value="Beach"/>
    <property type="match status" value="1"/>
</dbReference>
<dbReference type="EMBL" id="JALJOT010000011">
    <property type="protein sequence ID" value="KAK9905589.1"/>
    <property type="molecule type" value="Genomic_DNA"/>
</dbReference>
<feature type="domain" description="BEACH" evidence="5">
    <location>
        <begin position="2611"/>
        <end position="2902"/>
    </location>
</feature>
<organism evidence="7 8">
    <name type="scientific">Coccomyxa subellipsoidea</name>
    <dbReference type="NCBI Taxonomy" id="248742"/>
    <lineage>
        <taxon>Eukaryota</taxon>
        <taxon>Viridiplantae</taxon>
        <taxon>Chlorophyta</taxon>
        <taxon>core chlorophytes</taxon>
        <taxon>Trebouxiophyceae</taxon>
        <taxon>Trebouxiophyceae incertae sedis</taxon>
        <taxon>Coccomyxaceae</taxon>
        <taxon>Coccomyxa</taxon>
    </lineage>
</organism>
<dbReference type="Pfam" id="PF02138">
    <property type="entry name" value="Beach"/>
    <property type="match status" value="1"/>
</dbReference>
<dbReference type="PROSITE" id="PS51783">
    <property type="entry name" value="PH_BEACH"/>
    <property type="match status" value="1"/>
</dbReference>
<feature type="compositionally biased region" description="Low complexity" evidence="4">
    <location>
        <begin position="449"/>
        <end position="459"/>
    </location>
</feature>
<keyword evidence="2" id="KW-0677">Repeat</keyword>
<dbReference type="InterPro" id="IPR013320">
    <property type="entry name" value="ConA-like_dom_sf"/>
</dbReference>
<dbReference type="Pfam" id="PF20426">
    <property type="entry name" value="NBCH_WD40"/>
    <property type="match status" value="1"/>
</dbReference>
<evidence type="ECO:0008006" key="9">
    <source>
        <dbReference type="Google" id="ProtNLM"/>
    </source>
</evidence>
<dbReference type="Pfam" id="PF14844">
    <property type="entry name" value="PH_BEACH"/>
    <property type="match status" value="1"/>
</dbReference>
<sequence>MALLRRLIKGTLFTRAEGAVEEDNKEVNVVTTQEGLIDILYDESHTEEAELSWLFREYEQAQRQDANYCKEALRKFFVRFTEVYEPWLPEEIERGNTASPPLPPMALHRTLSSPTESSLRAHQSRDAHYHRGQHEALHRIPEDLAQVTGWESAATEELEGTLGLVALDVLRIASRSRHNRALLLQLGVLPGLTRLMKVAISRLHALADKDNGGAALWFLQCLLAHVVSAVDTFVTGEVRAVTGARPDIVEMYLSQDARFCSRQAKAPGNVEESEAVERALAPLLEEGMLQHLLDLLCLLRLLRSRGAAVPAPWEVLVLDLLLALVSASGHAQTMLLGSDPSRRGLVTLLEGIGWPRAAPNSQHGTGSAAGYVLKGGGQRSVEAELRVQLMTLQVVAAAIHGSTANLQAVQDAGGFERITQLLQWAALTFPKAPTDENGAALPQQQQLGSRSSQPVSPRVPHSPFPASPRMLAEDSIPTCSPRGLGESAVPASFPSTPARHHSEPERCSSWTGRPQFVDFRGGASLTPPVPPWALPGGGGAPELGRGLERRLSAGGERAAAAAKLERRSLSARLERRLSVGHLYASRSSNDRGSASNSLQGGLSGLVPWSSSDWQSKLRRTLRTKLDAEPEPAVEARPLGPLSQAGLPALPSPPLGQAFAVLEALLDLAERRRSHSELSSASQAHRDRLLRSVVSAVLGAFKAVMQGCPRLGPAEAELHAAALSELHTSHSALQMHSLRFLERVVAVDERAACLEGPDGAADNQPEVHKLLELLEKHALEPEVVLLAAPALARVLMGAQQATMAALDRSDGLTLLAAVVTRQAQADTAAQGPQSQRDMHASGGGDVHFSWQARCAILSALATYLHASPSVQRAAVRKWEPVAALFGLLWDDSTRKIALSMVVGLMRLTPVDQDDRLAKAALFTKYAELLPAALVADSADAQRLVSDLLLGIREVIAGNKLAHQNLFRQSECFVQVVNLLNFNYEGGHGARLCEEVLATITALLAGNDASRRRLVSDVGYDQILTAVMRQTPEEGPQQSLLLSILGLILEADYDPSTSEQIIKNAEAVPLFFHFLQMSEIVVQTWGLDAIWRLTSGSMPNLSACERCGLNAILIEWFAAAREQPELQQLIAALLQVTGAYSISGRDLRAIFALLRKDGSCRVPSHAVVLLRSLAVMAHHQGPTTFFDFANEGAGIVRNTPLRFPGSKGYSFATWLRLEDADAQPGTAGRALFTLLHKTTEATRGVSAAFKGSTIAVRSLGAKTSEAQLEFRFEAKRWYHVVLTHSTGSALAPAWVRLFVNGTLEASERFKYPKVQEPLNSCSIAARLSGSENGLGVPINAFHGQMGCIYLFEDILSPAQVGALHALGPDYQSTFSPLESDAVLEQMPAAAALVVDGKEALGPRLMISYNAQAAAGRMLYNTADMERGGAGDGDTVAILEGTQLCCTRQLRDLLHCLGGVSVLLPLFAQLDAPSSEDGQEASRAVDVVRLLGAVLADSPHNRQSMVQISGVALVAHLLQQRSPKHLTLDLLHALEALLRAVAPAEALHTAVLQRLLLNLRLWAAAPLPIQRSFQALLLKLAKGEPGGVSALLGVPRLLDAMRAHYGGVASADAARPPAGAGGLLPAELRALRQGLLNVALSLLHLSAVPSHKAPRIAPHDVQALISFIGDCSDVATLEDVLIAILDLLRHTPPGRIPLLAGSGGAQLFLSLLSREQPALRILGLHLLAYFVPYMHAKGAESEEALAGFWAAVADALLMFPLTPTVRESLLQLLCANAGSQAGGAFGISMRGRSGHVVWPDARMPITAAPVVGILLQLLLGCDDAGQRSATLEALHKLIVEGSRENRAAVVAQEGWEQWLLELLLDGSPCIPCGATTQGTPERLAPGSGDDEGHAPWVWVGAEAVVIRSILRALHGYCITELPIGWTALERTACHLRAYADRGVVDGWGLMHSLLADVVDDIVGAASSEANSAAVAERDAWTLIASLSTELARDNCMGVLDLIDELTSGTLIMPRGLPLNPTPEAVAWAEGGVELVPVEAWPVLGVPGASAETSLPVDAYMTAEAWRLHSGAWQLIYVLQKSADGFGSSLSWDSRAQSAGSSRARRVSDSGNDSAVSSPRGLNLGSSNSLADAGNGKIVSEEIVRAGIADRVVRLTVRMVLTALRCAAPSVASDCVASGCRLLPTILTSSTSARSRVHLLLACMVKLNARLRTGKPGPLGHARQLALAKAAHDVNEVARNALPSDVASFPTLPGVHDGHFWEKVRQGINWTGASSAARNEVLFLSHMAAAHSSAMQLLDREGEARLLTERTRRTAFLTNAREALGSICATEKSRRAAARVAHEEESQALARTWRNLQRSLSGERGLWMDPDCAEPPHWKLDKFEDPSRRRLKLKRNYKFQMYSNPLKGPPVQPTPGNEAALNPHLALPGVKMKGPADDFEDFDEMGSPQSSLQMPSSSSLESQQRDEAEGASAEAMAEDERDAENAVNLKEEAQVIFSTSCQLVTPKHVVAGTLRLTNLHLQFVGDPPSEEQPLPGGTGAEPRSAGAAKPARTHKRWPVSAITELHHARFLLQQSALEIFLADRSNALLNFDGNEAMMETAEKVAGASPRIAVFDRKRKIELALKLQQRWQRWELTNFDYLMQLNTLAGRTYNDLNQYPVFPWILADYTSASLDLNSPAAFRDLSKPVGALNEKRLHFFRERYDSLQADPDVPPFHYGSHYSAAGVVLFYLIRQEPFTGLNRSLQGGRFDHADRLFSSVPAAWSNCLVNTSDVKELTPEFFYLPDFLTNADGFCLGTRQDGRDLDDVELPPWAKGSPDEFVRLQREALECDHVSEHLHEWIDLIFGYKQRGRAAEAAANVFYYLTYEGAVDLDDIVDARQRKAVEDQISHFGQTPSQLFRRRHPRRGAPPPPTGHPLLNGPDAMKLTTVGMPPSRRPNIAVARVEVTEGRVVLVNADRAVSTHRWLSPRDAGAFTFSVPAEAGFGVEADPNPPRLMGAPFAADIHAGHCYAILPGGQVIASCGYWDNSIRCYSSEEGRLLQSIRQHKDIVTCIEAGSDGCTLATGSKDTTVIVWDIVGITRTGRLRARMGQAGAAAGGLPLRQTPRHVLHGHEDAVTCLTLAPDLDLIVSAAADGTLLFHTLATGRYVRKMRLAGGAPPVLLAVAPGPGMLVVHSWADLGLHVFNVNGRHLVSADGNERLAALAISPDGHFLLTGGQRGIASLHWLHSLECVVKYDGGRGPITALSVSAEECVVAGTQGGALLVFSPDPRRRMTRRLQLADAREGPCASPATPSPSKTLKFDA</sequence>
<feature type="region of interest" description="Disordered" evidence="4">
    <location>
        <begin position="3275"/>
        <end position="3299"/>
    </location>
</feature>
<dbReference type="Gene3D" id="1.10.1540.10">
    <property type="entry name" value="BEACH domain"/>
    <property type="match status" value="1"/>
</dbReference>
<feature type="repeat" description="WD" evidence="3">
    <location>
        <begin position="3039"/>
        <end position="3072"/>
    </location>
</feature>
<evidence type="ECO:0000256" key="3">
    <source>
        <dbReference type="PROSITE-ProRule" id="PRU00221"/>
    </source>
</evidence>
<feature type="repeat" description="WD" evidence="3">
    <location>
        <begin position="3105"/>
        <end position="3146"/>
    </location>
</feature>
<comment type="caution">
    <text evidence="7">The sequence shown here is derived from an EMBL/GenBank/DDBJ whole genome shotgun (WGS) entry which is preliminary data.</text>
</comment>
<dbReference type="Gene3D" id="2.30.29.30">
    <property type="entry name" value="Pleckstrin-homology domain (PH domain)/Phosphotyrosine-binding domain (PTB)"/>
    <property type="match status" value="1"/>
</dbReference>
<dbReference type="SUPFAM" id="SSF50978">
    <property type="entry name" value="WD40 repeat-like"/>
    <property type="match status" value="1"/>
</dbReference>
<evidence type="ECO:0000313" key="7">
    <source>
        <dbReference type="EMBL" id="KAK9905589.1"/>
    </source>
</evidence>
<dbReference type="Gene3D" id="1.25.10.10">
    <property type="entry name" value="Leucine-rich Repeat Variant"/>
    <property type="match status" value="2"/>
</dbReference>
<feature type="region of interest" description="Disordered" evidence="4">
    <location>
        <begin position="2889"/>
        <end position="2918"/>
    </location>
</feature>
<evidence type="ECO:0000313" key="8">
    <source>
        <dbReference type="Proteomes" id="UP001491310"/>
    </source>
</evidence>
<dbReference type="Proteomes" id="UP001491310">
    <property type="component" value="Unassembled WGS sequence"/>
</dbReference>
<dbReference type="InterPro" id="IPR050865">
    <property type="entry name" value="BEACH_Domain"/>
</dbReference>
<dbReference type="PROSITE" id="PS50197">
    <property type="entry name" value="BEACH"/>
    <property type="match status" value="1"/>
</dbReference>
<feature type="region of interest" description="Disordered" evidence="4">
    <location>
        <begin position="2398"/>
        <end position="2479"/>
    </location>
</feature>
<protein>
    <recommendedName>
        <fullName evidence="9">Beach-domain-containing protein</fullName>
    </recommendedName>
</protein>
<dbReference type="InterPro" id="IPR031570">
    <property type="entry name" value="NBEA/BDCP_DUF4704"/>
</dbReference>
<feature type="domain" description="BEACH-type PH" evidence="6">
    <location>
        <begin position="2486"/>
        <end position="2601"/>
    </location>
</feature>
<dbReference type="SMART" id="SM01026">
    <property type="entry name" value="Beach"/>
    <property type="match status" value="1"/>
</dbReference>
<dbReference type="InterPro" id="IPR046852">
    <property type="entry name" value="Neurobeachin_a-sol"/>
</dbReference>
<feature type="region of interest" description="Disordered" evidence="4">
    <location>
        <begin position="95"/>
        <end position="132"/>
    </location>
</feature>
<dbReference type="PROSITE" id="PS50294">
    <property type="entry name" value="WD_REPEATS_REGION"/>
    <property type="match status" value="1"/>
</dbReference>
<dbReference type="InterPro" id="IPR001680">
    <property type="entry name" value="WD40_rpt"/>
</dbReference>
<feature type="region of interest" description="Disordered" evidence="4">
    <location>
        <begin position="2522"/>
        <end position="2549"/>
    </location>
</feature>
<dbReference type="InterPro" id="IPR023362">
    <property type="entry name" value="PH-BEACH_dom"/>
</dbReference>
<gene>
    <name evidence="7" type="ORF">WJX75_002584</name>
</gene>
<proteinExistence type="predicted"/>
<dbReference type="InterPro" id="IPR046851">
    <property type="entry name" value="NBCH_WD40"/>
</dbReference>
<dbReference type="InterPro" id="IPR016024">
    <property type="entry name" value="ARM-type_fold"/>
</dbReference>
<dbReference type="InterPro" id="IPR036322">
    <property type="entry name" value="WD40_repeat_dom_sf"/>
</dbReference>
<name>A0ABR2YHS7_9CHLO</name>
<evidence type="ECO:0000256" key="4">
    <source>
        <dbReference type="SAM" id="MobiDB-lite"/>
    </source>
</evidence>